<accession>A0A0L0WDV6</accession>
<feature type="domain" description="Flagellar hook-associated protein FlgK helical" evidence="8">
    <location>
        <begin position="114"/>
        <end position="332"/>
    </location>
</feature>
<dbReference type="InterPro" id="IPR002371">
    <property type="entry name" value="FlgK"/>
</dbReference>
<keyword evidence="6" id="KW-0975">Bacterial flagellum</keyword>
<sequence>MGSFSGLYISFSGVNASKRSLESISHNISNVDNYYYTRQRAIHADSPYNKYGNYKVGLGVDTQKVGQVRDEFLDKKIRGELSKYGFWGVRADIFSQIEEIIGEDLGKKDKKDTEDIGLSKIMDDFWKSWEEVANDPSNNTKREHLKQRAIEFVDNVNHIYNQLNDLQFSLNKNVKDVVSSVNEKSKRVAELNQQIVASEATGAKANDYRDERNKLLDELSQIMGIDYYETSSGSVNVTLGGRHLISEGRYRELSTVEDGGPFVDVCWGDSGEKLDLDDELKSGELLGLIKARGKGDSPSIGSKQYEEMIPTIKAQLDTLVNTIANAINGIHGGNDTSKHFFGSIDGKDIRAGNIKLNIENVNDIIVSDSGDANDGSIAKAILDLRNGKIYGEGKLNIDEFYRNLIGDLGLSGEESINMAMAHETVINEVEGKRKSISGVSLDEEMSEMLKYQHAYVANTRVVNAIDEMIENVVNRLGVVGR</sequence>
<dbReference type="PATRIC" id="fig|1503.3.peg.1606"/>
<keyword evidence="10" id="KW-1185">Reference proteome</keyword>
<dbReference type="PANTHER" id="PTHR30033:SF1">
    <property type="entry name" value="FLAGELLAR HOOK-ASSOCIATED PROTEIN 1"/>
    <property type="match status" value="1"/>
</dbReference>
<dbReference type="STRING" id="1503.CLPU_2c01090"/>
<comment type="subcellular location">
    <subcellularLocation>
        <location evidence="1">Bacterial flagellum</location>
    </subcellularLocation>
    <subcellularLocation>
        <location evidence="2">Secreted</location>
    </subcellularLocation>
</comment>
<comment type="caution">
    <text evidence="9">The sequence shown here is derived from an EMBL/GenBank/DDBJ whole genome shotgun (WGS) entry which is preliminary data.</text>
</comment>
<dbReference type="InterPro" id="IPR053927">
    <property type="entry name" value="FlgK_helical"/>
</dbReference>
<dbReference type="GO" id="GO:0009424">
    <property type="term" value="C:bacterial-type flagellum hook"/>
    <property type="evidence" value="ECO:0007669"/>
    <property type="project" value="InterPro"/>
</dbReference>
<dbReference type="Pfam" id="PF22638">
    <property type="entry name" value="FlgK_D1"/>
    <property type="match status" value="1"/>
</dbReference>
<reference evidence="10" key="1">
    <citation type="submission" date="2015-07" db="EMBL/GenBank/DDBJ databases">
        <title>Draft genome sequence of the purine-degrading Gottschalkia purinilyticum DSM 1384 (formerly Clostridium purinilyticum).</title>
        <authorList>
            <person name="Poehlein A."/>
            <person name="Schiel-Bengelsdorf B."/>
            <person name="Bengelsdorf F.R."/>
            <person name="Daniel R."/>
            <person name="Duerre P."/>
        </authorList>
    </citation>
    <scope>NUCLEOTIDE SEQUENCE [LARGE SCALE GENOMIC DNA]</scope>
    <source>
        <strain evidence="10">DSM 1384</strain>
    </source>
</reference>
<gene>
    <name evidence="9" type="ORF">CLPU_2c01090</name>
</gene>
<comment type="similarity">
    <text evidence="3">Belongs to the flagella basal body rod proteins family.</text>
</comment>
<dbReference type="OrthoDB" id="9802553at2"/>
<evidence type="ECO:0000259" key="7">
    <source>
        <dbReference type="Pfam" id="PF06429"/>
    </source>
</evidence>
<dbReference type="RefSeq" id="WP_050354051.1">
    <property type="nucleotide sequence ID" value="NZ_LGSS01000002.1"/>
</dbReference>
<protein>
    <recommendedName>
        <fullName evidence="4">Flagellar hook-associated protein 1</fullName>
    </recommendedName>
</protein>
<evidence type="ECO:0000256" key="6">
    <source>
        <dbReference type="ARBA" id="ARBA00023143"/>
    </source>
</evidence>
<evidence type="ECO:0000259" key="8">
    <source>
        <dbReference type="Pfam" id="PF22638"/>
    </source>
</evidence>
<evidence type="ECO:0000313" key="10">
    <source>
        <dbReference type="Proteomes" id="UP000037267"/>
    </source>
</evidence>
<dbReference type="GO" id="GO:0005576">
    <property type="term" value="C:extracellular region"/>
    <property type="evidence" value="ECO:0007669"/>
    <property type="project" value="UniProtKB-SubCell"/>
</dbReference>
<dbReference type="SUPFAM" id="SSF64518">
    <property type="entry name" value="Phase 1 flagellin"/>
    <property type="match status" value="1"/>
</dbReference>
<dbReference type="PANTHER" id="PTHR30033">
    <property type="entry name" value="FLAGELLAR HOOK-ASSOCIATED PROTEIN 1"/>
    <property type="match status" value="1"/>
</dbReference>
<dbReference type="InterPro" id="IPR010930">
    <property type="entry name" value="Flg_bb/hook_C_dom"/>
</dbReference>
<evidence type="ECO:0000256" key="4">
    <source>
        <dbReference type="ARBA" id="ARBA00016244"/>
    </source>
</evidence>
<dbReference type="Pfam" id="PF06429">
    <property type="entry name" value="Flg_bbr_C"/>
    <property type="match status" value="1"/>
</dbReference>
<evidence type="ECO:0000256" key="3">
    <source>
        <dbReference type="ARBA" id="ARBA00009677"/>
    </source>
</evidence>
<name>A0A0L0WDV6_GOTPU</name>
<evidence type="ECO:0000313" key="9">
    <source>
        <dbReference type="EMBL" id="KNF09658.1"/>
    </source>
</evidence>
<organism evidence="9 10">
    <name type="scientific">Gottschalkia purinilytica</name>
    <name type="common">Clostridium purinilyticum</name>
    <dbReference type="NCBI Taxonomy" id="1503"/>
    <lineage>
        <taxon>Bacteria</taxon>
        <taxon>Bacillati</taxon>
        <taxon>Bacillota</taxon>
        <taxon>Tissierellia</taxon>
        <taxon>Tissierellales</taxon>
        <taxon>Gottschalkiaceae</taxon>
        <taxon>Gottschalkia</taxon>
    </lineage>
</organism>
<evidence type="ECO:0000256" key="2">
    <source>
        <dbReference type="ARBA" id="ARBA00004613"/>
    </source>
</evidence>
<dbReference type="GO" id="GO:0005198">
    <property type="term" value="F:structural molecule activity"/>
    <property type="evidence" value="ECO:0007669"/>
    <property type="project" value="InterPro"/>
</dbReference>
<dbReference type="EMBL" id="LGSS01000002">
    <property type="protein sequence ID" value="KNF09658.1"/>
    <property type="molecule type" value="Genomic_DNA"/>
</dbReference>
<dbReference type="AlphaFoldDB" id="A0A0L0WDV6"/>
<dbReference type="NCBIfam" id="TIGR02492">
    <property type="entry name" value="flgK_ends"/>
    <property type="match status" value="1"/>
</dbReference>
<evidence type="ECO:0000256" key="1">
    <source>
        <dbReference type="ARBA" id="ARBA00004365"/>
    </source>
</evidence>
<proteinExistence type="inferred from homology"/>
<dbReference type="GO" id="GO:0044780">
    <property type="term" value="P:bacterial-type flagellum assembly"/>
    <property type="evidence" value="ECO:0007669"/>
    <property type="project" value="InterPro"/>
</dbReference>
<feature type="domain" description="Flagellar basal-body/hook protein C-terminal" evidence="7">
    <location>
        <begin position="436"/>
        <end position="474"/>
    </location>
</feature>
<keyword evidence="5" id="KW-0964">Secreted</keyword>
<evidence type="ECO:0000256" key="5">
    <source>
        <dbReference type="ARBA" id="ARBA00022525"/>
    </source>
</evidence>
<dbReference type="Proteomes" id="UP000037267">
    <property type="component" value="Unassembled WGS sequence"/>
</dbReference>